<keyword evidence="15" id="KW-0804">Transcription</keyword>
<keyword evidence="9" id="KW-0833">Ubl conjugation pathway</keyword>
<proteinExistence type="inferred from homology"/>
<feature type="compositionally biased region" description="Basic residues" evidence="20">
    <location>
        <begin position="910"/>
        <end position="925"/>
    </location>
</feature>
<feature type="compositionally biased region" description="Acidic residues" evidence="20">
    <location>
        <begin position="577"/>
        <end position="586"/>
    </location>
</feature>
<dbReference type="InterPro" id="IPR001841">
    <property type="entry name" value="Znf_RING"/>
</dbReference>
<dbReference type="InterPro" id="IPR013083">
    <property type="entry name" value="Znf_RING/FYVE/PHD"/>
</dbReference>
<dbReference type="InterPro" id="IPR036388">
    <property type="entry name" value="WH-like_DNA-bd_sf"/>
</dbReference>
<dbReference type="CDD" id="cd20023">
    <property type="entry name" value="FH_FOXJ1"/>
    <property type="match status" value="1"/>
</dbReference>
<dbReference type="SUPFAM" id="SSF57850">
    <property type="entry name" value="RING/U-box"/>
    <property type="match status" value="1"/>
</dbReference>
<dbReference type="PANTHER" id="PTHR46805">
    <property type="entry name" value="FORKHEAD BOX PROTEIN J1"/>
    <property type="match status" value="1"/>
</dbReference>
<comment type="similarity">
    <text evidence="3">Belongs to the EXO70 family.</text>
</comment>
<dbReference type="Pfam" id="PF13920">
    <property type="entry name" value="zf-C3HC4_3"/>
    <property type="match status" value="1"/>
</dbReference>
<dbReference type="PROSITE" id="PS50039">
    <property type="entry name" value="FORK_HEAD_3"/>
    <property type="match status" value="1"/>
</dbReference>
<keyword evidence="11" id="KW-0862">Zinc</keyword>
<dbReference type="PROSITE" id="PS50089">
    <property type="entry name" value="ZF_RING_2"/>
    <property type="match status" value="1"/>
</dbReference>
<evidence type="ECO:0000256" key="10">
    <source>
        <dbReference type="ARBA" id="ARBA00022794"/>
    </source>
</evidence>
<feature type="compositionally biased region" description="Low complexity" evidence="20">
    <location>
        <begin position="496"/>
        <end position="517"/>
    </location>
</feature>
<evidence type="ECO:0000256" key="6">
    <source>
        <dbReference type="ARBA" id="ARBA00022679"/>
    </source>
</evidence>
<dbReference type="GO" id="GO:0000981">
    <property type="term" value="F:DNA-binding transcription factor activity, RNA polymerase II-specific"/>
    <property type="evidence" value="ECO:0007669"/>
    <property type="project" value="TreeGrafter"/>
</dbReference>
<dbReference type="PRINTS" id="PR00053">
    <property type="entry name" value="FORKHEAD"/>
</dbReference>
<evidence type="ECO:0000256" key="19">
    <source>
        <dbReference type="PROSITE-ProRule" id="PRU00175"/>
    </source>
</evidence>
<dbReference type="STRING" id="8469.M7AM66"/>
<protein>
    <recommendedName>
        <fullName evidence="4">RING-type E3 ubiquitin transferase</fullName>
        <ecNumber evidence="4">2.3.2.27</ecNumber>
    </recommendedName>
</protein>
<dbReference type="InterPro" id="IPR030456">
    <property type="entry name" value="TF_fork_head_CS_2"/>
</dbReference>
<dbReference type="SMART" id="SM00339">
    <property type="entry name" value="FH"/>
    <property type="match status" value="1"/>
</dbReference>
<feature type="region of interest" description="Disordered" evidence="20">
    <location>
        <begin position="900"/>
        <end position="928"/>
    </location>
</feature>
<dbReference type="GO" id="GO:0000145">
    <property type="term" value="C:exocyst"/>
    <property type="evidence" value="ECO:0007669"/>
    <property type="project" value="InterPro"/>
</dbReference>
<evidence type="ECO:0000256" key="3">
    <source>
        <dbReference type="ARBA" id="ARBA00006756"/>
    </source>
</evidence>
<dbReference type="GO" id="GO:0016567">
    <property type="term" value="P:protein ubiquitination"/>
    <property type="evidence" value="ECO:0007669"/>
    <property type="project" value="UniProtKB-ARBA"/>
</dbReference>
<dbReference type="Pfam" id="PF00250">
    <property type="entry name" value="Forkhead"/>
    <property type="match status" value="1"/>
</dbReference>
<keyword evidence="14" id="KW-0010">Activator</keyword>
<dbReference type="InterPro" id="IPR016159">
    <property type="entry name" value="Cullin_repeat-like_dom_sf"/>
</dbReference>
<keyword evidence="16 18" id="KW-0539">Nucleus</keyword>
<evidence type="ECO:0000313" key="24">
    <source>
        <dbReference type="Proteomes" id="UP000031443"/>
    </source>
</evidence>
<evidence type="ECO:0000256" key="12">
    <source>
        <dbReference type="ARBA" id="ARBA00023015"/>
    </source>
</evidence>
<evidence type="ECO:0000256" key="20">
    <source>
        <dbReference type="SAM" id="MobiDB-lite"/>
    </source>
</evidence>
<dbReference type="GO" id="GO:0005634">
    <property type="term" value="C:nucleus"/>
    <property type="evidence" value="ECO:0007669"/>
    <property type="project" value="UniProtKB-SubCell"/>
</dbReference>
<evidence type="ECO:0000256" key="17">
    <source>
        <dbReference type="ARBA" id="ARBA00034770"/>
    </source>
</evidence>
<evidence type="ECO:0000256" key="18">
    <source>
        <dbReference type="PROSITE-ProRule" id="PRU00089"/>
    </source>
</evidence>
<dbReference type="GO" id="GO:0061630">
    <property type="term" value="F:ubiquitin protein ligase activity"/>
    <property type="evidence" value="ECO:0007669"/>
    <property type="project" value="UniProtKB-EC"/>
</dbReference>
<dbReference type="SMART" id="SM00184">
    <property type="entry name" value="RING"/>
    <property type="match status" value="1"/>
</dbReference>
<evidence type="ECO:0000256" key="11">
    <source>
        <dbReference type="ARBA" id="ARBA00022833"/>
    </source>
</evidence>
<evidence type="ECO:0000259" key="22">
    <source>
        <dbReference type="PROSITE" id="PS50089"/>
    </source>
</evidence>
<dbReference type="FunFam" id="1.10.10.10:FF:000030">
    <property type="entry name" value="Forkhead box protein K2"/>
    <property type="match status" value="1"/>
</dbReference>
<keyword evidence="13 18" id="KW-0238">DNA-binding</keyword>
<dbReference type="GO" id="GO:0006887">
    <property type="term" value="P:exocytosis"/>
    <property type="evidence" value="ECO:0007669"/>
    <property type="project" value="InterPro"/>
</dbReference>
<dbReference type="InterPro" id="IPR047512">
    <property type="entry name" value="FH_FOXJ1"/>
</dbReference>
<dbReference type="GO" id="GO:0030030">
    <property type="term" value="P:cell projection organization"/>
    <property type="evidence" value="ECO:0007669"/>
    <property type="project" value="UniProtKB-KW"/>
</dbReference>
<evidence type="ECO:0000256" key="5">
    <source>
        <dbReference type="ARBA" id="ARBA00022448"/>
    </source>
</evidence>
<feature type="compositionally biased region" description="Low complexity" evidence="20">
    <location>
        <begin position="418"/>
        <end position="427"/>
    </location>
</feature>
<evidence type="ECO:0000256" key="4">
    <source>
        <dbReference type="ARBA" id="ARBA00012483"/>
    </source>
</evidence>
<evidence type="ECO:0000256" key="14">
    <source>
        <dbReference type="ARBA" id="ARBA00023159"/>
    </source>
</evidence>
<dbReference type="Gene3D" id="1.10.10.10">
    <property type="entry name" value="Winged helix-like DNA-binding domain superfamily/Winged helix DNA-binding domain"/>
    <property type="match status" value="1"/>
</dbReference>
<dbReference type="EC" id="2.3.2.27" evidence="4"/>
<keyword evidence="12" id="KW-0805">Transcription regulation</keyword>
<evidence type="ECO:0000256" key="7">
    <source>
        <dbReference type="ARBA" id="ARBA00022723"/>
    </source>
</evidence>
<dbReference type="PANTHER" id="PTHR46805:SF1">
    <property type="entry name" value="FORKHEAD BOX PROTEIN J1"/>
    <property type="match status" value="1"/>
</dbReference>
<sequence>MGALTSRQNAGVEEVDIPSNSVYRYPPKSGSYFASHFIMGGEKFDSTHPEGYLFGENSDLNFLGNRPVVFPYAAPPPQEPVKTLRSLINIRKDTLRLVKCTEEVKTPGEEVSKAKVRYNVEFTFDTDARVAITIYYQATEEFQNGVASYLPKDTSLQSETVHYKRGVCQQFCVPSHTVDPSEWAEEELGFDLDREVYPMVVHAVVDEGDEHLGHCHVLLATFEKVDGVSYLLQEIYGIENKYNTQDSKVAEDEVSDNSAECVVCLSDVRDTLILPCRHLCLCNTCADTLRYQANNCPICRLPFRALLQIRAMRKKLGPLSPTSFSPIIASQTSDSEEHSSSENIPPGYEVVSLLEALNGPLTPSPAALPLHGLGDSHGAGMLPSYGSDGHLPPIRTLSPLDRLSDCSSQGLKLKKSLSKSVSQTSSVLHEEDDEKSCSESEIRISRRKSPHQHEEECGVTPESENLTLSSSGAIDQSSCTGTPLSSTISSPEDPGSSSLAQSIMSMASSQSQHSQISTDTMSSMSGSYVAPGTEEEGDMLPSPAAASGIPSEGESTPVESPDRNFVSIPAEERDAEGNDVMEEEDGSPTQEDGQRTGAFLGMECDNNNDIDISSVKALDNKLCSEACFPDMADSWLNLQSEEERGQENSMGDSANLDDSLTSLQWLQEFSIINANVGKSSSSPSSSDPHGYHKIPGSAAPCSPLAADPACIGMPHTPGKPISSSTSRTTHLGMGMQAQPLEDIDYKTNPHVKPPYSYATLICMAMEASKKTKITLSAIYKWITDNFCYFRHADPTWQNSIRHNLSLNKCFIKVPREKDEPGKGGFWKIDPQYADRLMNGAFKKRRMPPVQIHPAFTSRVQQEAGTAANQAASSWSNDSVLNVNMESQQLLKEFEEVTSDQNWNPADGKMGHKRKQPLPKRMHKTARLSSSPLLTQEEQTELGSLKGDFDWEAIFDTTLNGDFSTFEDLELTPPISPITRDVDLTVHGRHIDCPQEWCPVGQDQVLTESNQNNLDFDETFMATSFLQHPWDEERNDYLSNSVNMDQLFELNDSSLPTDMSDWSKLAKKFHGKISGEVSGIAALNGKSHSPTGRLEEYLGCMARIQKAVEYFQDNNPDSPELNRVVCNVLENQGHCVGICFSDIGSILASSGKVRFVCRSILLGSRFDLLARIMLYLLTVSFPSILLTRPRGWHVNWFKVLFLTETSSSASSYSSEFSRRLLSTYICKVLGNLQLNLLSKSKVYEDPALSAIFLHNNYNYILKSLEKSELIQLVAVTQKTAERSYREHIEQQIQTYQRSWLKVTEYISERNLPVFQSGVKLKDKERQMIKERFKGFNDGLEELCKIQKAWAIPDMEQRDKIRKAQKTIVKETYNAFLHRYGNVPFTKNPEKYIKYRVDQVGEMIEKLFDTSA</sequence>
<keyword evidence="5" id="KW-0813">Transport</keyword>
<dbReference type="EMBL" id="KB608654">
    <property type="protein sequence ID" value="EMP23780.1"/>
    <property type="molecule type" value="Genomic_DNA"/>
</dbReference>
<name>M7AM66_CHEMY</name>
<evidence type="ECO:0000256" key="8">
    <source>
        <dbReference type="ARBA" id="ARBA00022771"/>
    </source>
</evidence>
<keyword evidence="24" id="KW-1185">Reference proteome</keyword>
<evidence type="ECO:0000259" key="21">
    <source>
        <dbReference type="PROSITE" id="PS50039"/>
    </source>
</evidence>
<feature type="compositionally biased region" description="Basic and acidic residues" evidence="20">
    <location>
        <begin position="435"/>
        <end position="444"/>
    </location>
</feature>
<dbReference type="GO" id="GO:0000978">
    <property type="term" value="F:RNA polymerase II cis-regulatory region sequence-specific DNA binding"/>
    <property type="evidence" value="ECO:0007669"/>
    <property type="project" value="TreeGrafter"/>
</dbReference>
<dbReference type="Pfam" id="PF03081">
    <property type="entry name" value="Exo70_C"/>
    <property type="match status" value="1"/>
</dbReference>
<dbReference type="Gene3D" id="3.30.40.10">
    <property type="entry name" value="Zinc/RING finger domain, C3HC4 (zinc finger)"/>
    <property type="match status" value="1"/>
</dbReference>
<dbReference type="Pfam" id="PF26192">
    <property type="entry name" value="RNF157-like_N"/>
    <property type="match status" value="1"/>
</dbReference>
<feature type="DNA-binding region" description="Fork-head" evidence="18">
    <location>
        <begin position="752"/>
        <end position="846"/>
    </location>
</feature>
<evidence type="ECO:0000256" key="9">
    <source>
        <dbReference type="ARBA" id="ARBA00022786"/>
    </source>
</evidence>
<gene>
    <name evidence="23" type="ORF">UY3_19222</name>
</gene>
<dbReference type="InterPro" id="IPR018122">
    <property type="entry name" value="TF_fork_head_CS_1"/>
</dbReference>
<dbReference type="CDD" id="cd16817">
    <property type="entry name" value="mRING-HC-C3HC5_RNF157"/>
    <property type="match status" value="1"/>
</dbReference>
<feature type="domain" description="Fork-head" evidence="21">
    <location>
        <begin position="752"/>
        <end position="846"/>
    </location>
</feature>
<dbReference type="InterPro" id="IPR047513">
    <property type="entry name" value="FOXJ1"/>
</dbReference>
<keyword evidence="7" id="KW-0479">Metal-binding</keyword>
<dbReference type="SUPFAM" id="SSF74788">
    <property type="entry name" value="Cullin repeat-like"/>
    <property type="match status" value="1"/>
</dbReference>
<feature type="compositionally biased region" description="Polar residues" evidence="20">
    <location>
        <begin position="462"/>
        <end position="490"/>
    </location>
</feature>
<dbReference type="Gene3D" id="1.20.1280.170">
    <property type="entry name" value="Exocyst complex component Exo70"/>
    <property type="match status" value="2"/>
</dbReference>
<dbReference type="PROSITE" id="PS00657">
    <property type="entry name" value="FORK_HEAD_1"/>
    <property type="match status" value="1"/>
</dbReference>
<organism evidence="23 24">
    <name type="scientific">Chelonia mydas</name>
    <name type="common">Green sea-turtle</name>
    <name type="synonym">Chelonia agassizi</name>
    <dbReference type="NCBI Taxonomy" id="8469"/>
    <lineage>
        <taxon>Eukaryota</taxon>
        <taxon>Metazoa</taxon>
        <taxon>Chordata</taxon>
        <taxon>Craniata</taxon>
        <taxon>Vertebrata</taxon>
        <taxon>Euteleostomi</taxon>
        <taxon>Archelosauria</taxon>
        <taxon>Testudinata</taxon>
        <taxon>Testudines</taxon>
        <taxon>Cryptodira</taxon>
        <taxon>Durocryptodira</taxon>
        <taxon>Americhelydia</taxon>
        <taxon>Chelonioidea</taxon>
        <taxon>Cheloniidae</taxon>
        <taxon>Chelonia</taxon>
    </lineage>
</organism>
<evidence type="ECO:0000256" key="15">
    <source>
        <dbReference type="ARBA" id="ARBA00023163"/>
    </source>
</evidence>
<evidence type="ECO:0000256" key="13">
    <source>
        <dbReference type="ARBA" id="ARBA00023125"/>
    </source>
</evidence>
<comment type="subcellular location">
    <subcellularLocation>
        <location evidence="2 18">Nucleus</location>
    </subcellularLocation>
</comment>
<dbReference type="InterPro" id="IPR036390">
    <property type="entry name" value="WH_DNA-bd_sf"/>
</dbReference>
<feature type="domain" description="RING-type" evidence="22">
    <location>
        <begin position="261"/>
        <end position="300"/>
    </location>
</feature>
<dbReference type="PROSITE" id="PS00658">
    <property type="entry name" value="FORK_HEAD_2"/>
    <property type="match status" value="1"/>
</dbReference>
<dbReference type="GO" id="GO:0005546">
    <property type="term" value="F:phosphatidylinositol-4,5-bisphosphate binding"/>
    <property type="evidence" value="ECO:0007669"/>
    <property type="project" value="InterPro"/>
</dbReference>
<evidence type="ECO:0000256" key="1">
    <source>
        <dbReference type="ARBA" id="ARBA00000900"/>
    </source>
</evidence>
<dbReference type="Proteomes" id="UP000031443">
    <property type="component" value="Unassembled WGS sequence"/>
</dbReference>
<evidence type="ECO:0000313" key="23">
    <source>
        <dbReference type="EMBL" id="EMP23780.1"/>
    </source>
</evidence>
<dbReference type="InterPro" id="IPR046364">
    <property type="entry name" value="Exo70_C"/>
</dbReference>
<dbReference type="FunFam" id="3.30.40.10:FF:000013">
    <property type="entry name" value="E3 ubiquitin-protein ligase MGRN1 isoform 1"/>
    <property type="match status" value="1"/>
</dbReference>
<dbReference type="SUPFAM" id="SSF46785">
    <property type="entry name" value="Winged helix' DNA-binding domain"/>
    <property type="match status" value="1"/>
</dbReference>
<feature type="region of interest" description="Disordered" evidence="20">
    <location>
        <begin position="415"/>
        <end position="593"/>
    </location>
</feature>
<evidence type="ECO:0000256" key="2">
    <source>
        <dbReference type="ARBA" id="ARBA00004123"/>
    </source>
</evidence>
<keyword evidence="10" id="KW-0970">Cilium biogenesis/degradation</keyword>
<dbReference type="InterPro" id="IPR058981">
    <property type="entry name" value="MGRN1/RNF157-like_N"/>
</dbReference>
<dbReference type="GO" id="GO:0008270">
    <property type="term" value="F:zinc ion binding"/>
    <property type="evidence" value="ECO:0007669"/>
    <property type="project" value="UniProtKB-KW"/>
</dbReference>
<evidence type="ECO:0000256" key="16">
    <source>
        <dbReference type="ARBA" id="ARBA00023242"/>
    </source>
</evidence>
<keyword evidence="8 19" id="KW-0863">Zinc-finger</keyword>
<keyword evidence="6" id="KW-0808">Transferase</keyword>
<reference evidence="24" key="1">
    <citation type="journal article" date="2013" name="Nat. Genet.">
        <title>The draft genomes of soft-shell turtle and green sea turtle yield insights into the development and evolution of the turtle-specific body plan.</title>
        <authorList>
            <person name="Wang Z."/>
            <person name="Pascual-Anaya J."/>
            <person name="Zadissa A."/>
            <person name="Li W."/>
            <person name="Niimura Y."/>
            <person name="Huang Z."/>
            <person name="Li C."/>
            <person name="White S."/>
            <person name="Xiong Z."/>
            <person name="Fang D."/>
            <person name="Wang B."/>
            <person name="Ming Y."/>
            <person name="Chen Y."/>
            <person name="Zheng Y."/>
            <person name="Kuraku S."/>
            <person name="Pignatelli M."/>
            <person name="Herrero J."/>
            <person name="Beal K."/>
            <person name="Nozawa M."/>
            <person name="Li Q."/>
            <person name="Wang J."/>
            <person name="Zhang H."/>
            <person name="Yu L."/>
            <person name="Shigenobu S."/>
            <person name="Wang J."/>
            <person name="Liu J."/>
            <person name="Flicek P."/>
            <person name="Searle S."/>
            <person name="Wang J."/>
            <person name="Kuratani S."/>
            <person name="Yin Y."/>
            <person name="Aken B."/>
            <person name="Zhang G."/>
            <person name="Irie N."/>
        </authorList>
    </citation>
    <scope>NUCLEOTIDE SEQUENCE [LARGE SCALE GENOMIC DNA]</scope>
</reference>
<dbReference type="InterPro" id="IPR001766">
    <property type="entry name" value="Fork_head_dom"/>
</dbReference>
<accession>M7AM66</accession>
<comment type="catalytic activity">
    <reaction evidence="1">
        <text>S-ubiquitinyl-[E2 ubiquitin-conjugating enzyme]-L-cysteine + [acceptor protein]-L-lysine = [E2 ubiquitin-conjugating enzyme]-L-cysteine + N(6)-ubiquitinyl-[acceptor protein]-L-lysine.</text>
        <dbReference type="EC" id="2.3.2.27"/>
    </reaction>
</comment>
<dbReference type="eggNOG" id="KOG4265">
    <property type="taxonomic scope" value="Eukaryota"/>
</dbReference>
<comment type="similarity">
    <text evidence="17">Belongs to the FOXJ1 family.</text>
</comment>